<feature type="non-terminal residue" evidence="1">
    <location>
        <position position="184"/>
    </location>
</feature>
<protein>
    <submittedName>
        <fullName evidence="1">Uncharacterized protein</fullName>
    </submittedName>
</protein>
<sequence length="184" mass="21258">MAPPLPADVFELQGERFFQLVQQKCGNTMVQNMRYLEVNSADCFLGIQDVFAFFHHDSSDLVAIEKKVGITLNDGGCKVIAGLSIQANNFIQSLKTFQQHENLQTSKNFIISAALLDRYPIIRRILRFFMHDLSEANDFCFHFKRTVIETIIMNHDRTKCHYDYSSSIREFASFVFILDGRNVY</sequence>
<feature type="non-terminal residue" evidence="1">
    <location>
        <position position="1"/>
    </location>
</feature>
<evidence type="ECO:0000313" key="1">
    <source>
        <dbReference type="EMBL" id="CAF5108168.1"/>
    </source>
</evidence>
<reference evidence="1" key="1">
    <citation type="submission" date="2021-02" db="EMBL/GenBank/DDBJ databases">
        <authorList>
            <person name="Nowell W R."/>
        </authorList>
    </citation>
    <scope>NUCLEOTIDE SEQUENCE</scope>
</reference>
<accession>A0A8S3F7H5</accession>
<evidence type="ECO:0000313" key="2">
    <source>
        <dbReference type="Proteomes" id="UP000681967"/>
    </source>
</evidence>
<gene>
    <name evidence="1" type="ORF">BYL167_LOCUS65300</name>
</gene>
<organism evidence="1 2">
    <name type="scientific">Rotaria magnacalcarata</name>
    <dbReference type="NCBI Taxonomy" id="392030"/>
    <lineage>
        <taxon>Eukaryota</taxon>
        <taxon>Metazoa</taxon>
        <taxon>Spiralia</taxon>
        <taxon>Gnathifera</taxon>
        <taxon>Rotifera</taxon>
        <taxon>Eurotatoria</taxon>
        <taxon>Bdelloidea</taxon>
        <taxon>Philodinida</taxon>
        <taxon>Philodinidae</taxon>
        <taxon>Rotaria</taxon>
    </lineage>
</organism>
<name>A0A8S3F7H5_9BILA</name>
<dbReference type="AlphaFoldDB" id="A0A8S3F7H5"/>
<dbReference type="Proteomes" id="UP000681967">
    <property type="component" value="Unassembled WGS sequence"/>
</dbReference>
<dbReference type="EMBL" id="CAJOBH010240705">
    <property type="protein sequence ID" value="CAF5108168.1"/>
    <property type="molecule type" value="Genomic_DNA"/>
</dbReference>
<proteinExistence type="predicted"/>
<comment type="caution">
    <text evidence="1">The sequence shown here is derived from an EMBL/GenBank/DDBJ whole genome shotgun (WGS) entry which is preliminary data.</text>
</comment>